<accession>A0ACC2IYU8</accession>
<dbReference type="Proteomes" id="UP001153334">
    <property type="component" value="Unassembled WGS sequence"/>
</dbReference>
<gene>
    <name evidence="1" type="ORF">ONZ43_g2887</name>
</gene>
<evidence type="ECO:0000313" key="1">
    <source>
        <dbReference type="EMBL" id="KAJ8120393.1"/>
    </source>
</evidence>
<reference evidence="1" key="1">
    <citation type="submission" date="2022-11" db="EMBL/GenBank/DDBJ databases">
        <title>Genome Sequence of Nemania bipapillata.</title>
        <authorList>
            <person name="Buettner E."/>
        </authorList>
    </citation>
    <scope>NUCLEOTIDE SEQUENCE</scope>
    <source>
        <strain evidence="1">CP14</strain>
    </source>
</reference>
<keyword evidence="2" id="KW-1185">Reference proteome</keyword>
<sequence length="108" mass="12195">MAEAGIKVLVNPKDKANFNILLVPNPEERLEASANQTSQDSNIMYLKELLKADLPTARILAYEYGPTGFGEFKTHTDSISEQLAKLSENSNFRQFPFHMALEESFLQM</sequence>
<name>A0ACC2IYU8_9PEZI</name>
<evidence type="ECO:0000313" key="2">
    <source>
        <dbReference type="Proteomes" id="UP001153334"/>
    </source>
</evidence>
<dbReference type="EMBL" id="JAPESX010000632">
    <property type="protein sequence ID" value="KAJ8120393.1"/>
    <property type="molecule type" value="Genomic_DNA"/>
</dbReference>
<comment type="caution">
    <text evidence="1">The sequence shown here is derived from an EMBL/GenBank/DDBJ whole genome shotgun (WGS) entry which is preliminary data.</text>
</comment>
<proteinExistence type="predicted"/>
<protein>
    <submittedName>
        <fullName evidence="1">Uncharacterized protein</fullName>
    </submittedName>
</protein>
<organism evidence="1 2">
    <name type="scientific">Nemania bipapillata</name>
    <dbReference type="NCBI Taxonomy" id="110536"/>
    <lineage>
        <taxon>Eukaryota</taxon>
        <taxon>Fungi</taxon>
        <taxon>Dikarya</taxon>
        <taxon>Ascomycota</taxon>
        <taxon>Pezizomycotina</taxon>
        <taxon>Sordariomycetes</taxon>
        <taxon>Xylariomycetidae</taxon>
        <taxon>Xylariales</taxon>
        <taxon>Xylariaceae</taxon>
        <taxon>Nemania</taxon>
    </lineage>
</organism>